<comment type="caution">
    <text evidence="2">The sequence shown here is derived from an EMBL/GenBank/DDBJ whole genome shotgun (WGS) entry which is preliminary data.</text>
</comment>
<evidence type="ECO:0000313" key="2">
    <source>
        <dbReference type="EMBL" id="PNP38716.1"/>
    </source>
</evidence>
<dbReference type="Proteomes" id="UP000236546">
    <property type="component" value="Unassembled WGS sequence"/>
</dbReference>
<dbReference type="EMBL" id="MTYH01000102">
    <property type="protein sequence ID" value="PNP38716.1"/>
    <property type="molecule type" value="Genomic_DNA"/>
</dbReference>
<feature type="coiled-coil region" evidence="1">
    <location>
        <begin position="383"/>
        <end position="410"/>
    </location>
</feature>
<dbReference type="OrthoDB" id="5030973at2759"/>
<protein>
    <submittedName>
        <fullName evidence="2">Uncharacterized protein</fullName>
    </submittedName>
</protein>
<accession>A0A2K0SZL2</accession>
<keyword evidence="1" id="KW-0175">Coiled coil</keyword>
<reference evidence="2 3" key="1">
    <citation type="submission" date="2017-02" db="EMBL/GenBank/DDBJ databases">
        <title>Genomes of Trichoderma spp. with biocontrol activity.</title>
        <authorList>
            <person name="Gardiner D."/>
            <person name="Kazan K."/>
            <person name="Vos C."/>
            <person name="Harvey P."/>
        </authorList>
    </citation>
    <scope>NUCLEOTIDE SEQUENCE [LARGE SCALE GENOMIC DNA]</scope>
    <source>
        <strain evidence="2 3">A5MH</strain>
    </source>
</reference>
<gene>
    <name evidence="2" type="ORF">TGAMA5MH_09442</name>
</gene>
<proteinExistence type="predicted"/>
<evidence type="ECO:0000256" key="1">
    <source>
        <dbReference type="SAM" id="Coils"/>
    </source>
</evidence>
<organism evidence="2 3">
    <name type="scientific">Trichoderma gamsii</name>
    <dbReference type="NCBI Taxonomy" id="398673"/>
    <lineage>
        <taxon>Eukaryota</taxon>
        <taxon>Fungi</taxon>
        <taxon>Dikarya</taxon>
        <taxon>Ascomycota</taxon>
        <taxon>Pezizomycotina</taxon>
        <taxon>Sordariomycetes</taxon>
        <taxon>Hypocreomycetidae</taxon>
        <taxon>Hypocreales</taxon>
        <taxon>Hypocreaceae</taxon>
        <taxon>Trichoderma</taxon>
    </lineage>
</organism>
<dbReference type="AlphaFoldDB" id="A0A2K0SZL2"/>
<evidence type="ECO:0000313" key="3">
    <source>
        <dbReference type="Proteomes" id="UP000236546"/>
    </source>
</evidence>
<name>A0A2K0SZL2_9HYPO</name>
<sequence>MASFVDLDKEGQSNRLEIDLYQNWNHETTVMSGSFKSYGAKENGSAIFDSKRSGYSVTADRLLWLDGWEKTTFEGATPIRHQEMTLVVLRIDLASHDPNRKFGSANITLAFEGGDETTSDPRDIPEVQAWAPFNTTERYNASKASHTKSSKTEIGAQGGYSGFELSSNRSNEHEISWDQTVFDRGSSTPVIGQLGRRNGVTWVLEQNELQNAGVQQTFNVAVLISRQTREPYLVKFDIEARVGTMEDFKNRTKAFFGSNPGKTKPYLVTPWKQKVCNYEGVNMLKCIDLDNLGRLQNHQKSSSLQLSWELSPQVEIEDVATVKHTEGLLGDNQAAEQVRHSFAEVAMSASLKTPGGTHTETPLLSVSRSTVADLAASVDLARFTALEARVEELETRLASQDKLMLRMQQALAQERDA</sequence>